<dbReference type="OrthoDB" id="614964at2"/>
<dbReference type="GO" id="GO:0006355">
    <property type="term" value="P:regulation of DNA-templated transcription"/>
    <property type="evidence" value="ECO:0007669"/>
    <property type="project" value="InterPro"/>
</dbReference>
<dbReference type="InterPro" id="IPR011990">
    <property type="entry name" value="TPR-like_helical_dom_sf"/>
</dbReference>
<dbReference type="InterPro" id="IPR019734">
    <property type="entry name" value="TPR_rpt"/>
</dbReference>
<dbReference type="eggNOG" id="COG0457">
    <property type="taxonomic scope" value="Bacteria"/>
</dbReference>
<evidence type="ECO:0000256" key="2">
    <source>
        <dbReference type="SAM" id="Phobius"/>
    </source>
</evidence>
<evidence type="ECO:0000313" key="4">
    <source>
        <dbReference type="Proteomes" id="UP000028623"/>
    </source>
</evidence>
<sequence>MISRSYYKSLVYIFFLLFLPFQVFAITPKDCEKMIIEGVEAMNKKDYAKSLEILTKTRKIAQENKWYREEFLATNNIGANYYMRLDYGEALNNYLDAYKIAVAHLDEKSEMTVLNNIAILYSRDKKTEKAEEYFTKAYELAGKVNNNTSKGLYAINLTIVSNEKKDYKKAKQFIDEALKLTENSPYALLAKATLVETLVNLKQYDEAEKISAELLPKLNGIEHSEYKTQILYNLSSIAEHKNDLPKSFHYLEMAEKSNLNYDFKENLYERFSLLYKKANNIERAVAYKDSVMMIKDSVNQIKNGQLFENSKIKFELQKSQKNLAESQEKLTTERSFFIKGILLAIFIVIIIFWALRNSIVKNKQQKIIEQSNAEIAKLELEKEKKNKEILENQLKEKEVLALLEEEKYKNEIEAKNRKLTTKALQLTTKIELIDDLVRTLSRQTDNDFENQDVSNIIKQLKIFQRQSREEESFFIHFEEVNQGFINKLKTLHPDLNSNDLRFLSYVYMNLSMKEISSLLSITTEACRKRKERIIKKMNQDDNIDLYNYITSL</sequence>
<evidence type="ECO:0000256" key="1">
    <source>
        <dbReference type="SAM" id="Coils"/>
    </source>
</evidence>
<keyword evidence="2" id="KW-0472">Membrane</keyword>
<gene>
    <name evidence="3" type="ORF">IO89_03740</name>
</gene>
<reference evidence="3 4" key="1">
    <citation type="submission" date="2014-07" db="EMBL/GenBank/DDBJ databases">
        <title>Epilithonimonas lactis LMG 22401 Genome.</title>
        <authorList>
            <person name="Pipes S.E."/>
            <person name="Stropko S.J."/>
        </authorList>
    </citation>
    <scope>NUCLEOTIDE SEQUENCE [LARGE SCALE GENOMIC DNA]</scope>
    <source>
        <strain evidence="3 4">LMG 24401</strain>
    </source>
</reference>
<dbReference type="SMART" id="SM00028">
    <property type="entry name" value="TPR"/>
    <property type="match status" value="5"/>
</dbReference>
<dbReference type="SUPFAM" id="SSF48452">
    <property type="entry name" value="TPR-like"/>
    <property type="match status" value="1"/>
</dbReference>
<dbReference type="InterPro" id="IPR016032">
    <property type="entry name" value="Sig_transdc_resp-reg_C-effctor"/>
</dbReference>
<feature type="transmembrane region" description="Helical" evidence="2">
    <location>
        <begin position="336"/>
        <end position="355"/>
    </location>
</feature>
<keyword evidence="1" id="KW-0175">Coiled coil</keyword>
<keyword evidence="2" id="KW-0812">Transmembrane</keyword>
<dbReference type="STRING" id="421072.SAMN04488097_1715"/>
<accession>A0A085BMJ8</accession>
<feature type="coiled-coil region" evidence="1">
    <location>
        <begin position="361"/>
        <end position="429"/>
    </location>
</feature>
<dbReference type="Gene3D" id="1.25.40.10">
    <property type="entry name" value="Tetratricopeptide repeat domain"/>
    <property type="match status" value="2"/>
</dbReference>
<dbReference type="SUPFAM" id="SSF46894">
    <property type="entry name" value="C-terminal effector domain of the bipartite response regulators"/>
    <property type="match status" value="1"/>
</dbReference>
<dbReference type="EMBL" id="JPLY01000001">
    <property type="protein sequence ID" value="KFC23693.1"/>
    <property type="molecule type" value="Genomic_DNA"/>
</dbReference>
<protein>
    <submittedName>
        <fullName evidence="3">Uncharacterized protein</fullName>
    </submittedName>
</protein>
<name>A0A085BMJ8_9FLAO</name>
<dbReference type="Pfam" id="PF13424">
    <property type="entry name" value="TPR_12"/>
    <property type="match status" value="1"/>
</dbReference>
<comment type="caution">
    <text evidence="3">The sequence shown here is derived from an EMBL/GenBank/DDBJ whole genome shotgun (WGS) entry which is preliminary data.</text>
</comment>
<evidence type="ECO:0000313" key="3">
    <source>
        <dbReference type="EMBL" id="KFC23693.1"/>
    </source>
</evidence>
<keyword evidence="4" id="KW-1185">Reference proteome</keyword>
<keyword evidence="2" id="KW-1133">Transmembrane helix</keyword>
<dbReference type="Proteomes" id="UP000028623">
    <property type="component" value="Unassembled WGS sequence"/>
</dbReference>
<proteinExistence type="predicted"/>
<dbReference type="AlphaFoldDB" id="A0A085BMJ8"/>
<organism evidence="3 4">
    <name type="scientific">Epilithonimonas lactis</name>
    <dbReference type="NCBI Taxonomy" id="421072"/>
    <lineage>
        <taxon>Bacteria</taxon>
        <taxon>Pseudomonadati</taxon>
        <taxon>Bacteroidota</taxon>
        <taxon>Flavobacteriia</taxon>
        <taxon>Flavobacteriales</taxon>
        <taxon>Weeksellaceae</taxon>
        <taxon>Chryseobacterium group</taxon>
        <taxon>Epilithonimonas</taxon>
    </lineage>
</organism>
<dbReference type="GO" id="GO:0003677">
    <property type="term" value="F:DNA binding"/>
    <property type="evidence" value="ECO:0007669"/>
    <property type="project" value="InterPro"/>
</dbReference>